<evidence type="ECO:0000256" key="1">
    <source>
        <dbReference type="SAM" id="MobiDB-lite"/>
    </source>
</evidence>
<feature type="region of interest" description="Disordered" evidence="1">
    <location>
        <begin position="268"/>
        <end position="406"/>
    </location>
</feature>
<comment type="caution">
    <text evidence="2">The sequence shown here is derived from an EMBL/GenBank/DDBJ whole genome shotgun (WGS) entry which is preliminary data.</text>
</comment>
<dbReference type="PANTHER" id="PTHR15157:SF25">
    <property type="entry name" value="OS07G0418000 PROTEIN"/>
    <property type="match status" value="1"/>
</dbReference>
<dbReference type="InterPro" id="IPR036412">
    <property type="entry name" value="HAD-like_sf"/>
</dbReference>
<feature type="compositionally biased region" description="Low complexity" evidence="1">
    <location>
        <begin position="332"/>
        <end position="365"/>
    </location>
</feature>
<name>A0ABR2YYT3_9CHLO</name>
<dbReference type="SUPFAM" id="SSF56784">
    <property type="entry name" value="HAD-like"/>
    <property type="match status" value="1"/>
</dbReference>
<dbReference type="EMBL" id="JALJOT010000002">
    <property type="protein sequence ID" value="KAK9917033.1"/>
    <property type="molecule type" value="Genomic_DNA"/>
</dbReference>
<feature type="compositionally biased region" description="Low complexity" evidence="1">
    <location>
        <begin position="373"/>
        <end position="384"/>
    </location>
</feature>
<proteinExistence type="predicted"/>
<reference evidence="2 3" key="1">
    <citation type="journal article" date="2024" name="Nat. Commun.">
        <title>Phylogenomics reveals the evolutionary origins of lichenization in chlorophyte algae.</title>
        <authorList>
            <person name="Puginier C."/>
            <person name="Libourel C."/>
            <person name="Otte J."/>
            <person name="Skaloud P."/>
            <person name="Haon M."/>
            <person name="Grisel S."/>
            <person name="Petersen M."/>
            <person name="Berrin J.G."/>
            <person name="Delaux P.M."/>
            <person name="Dal Grande F."/>
            <person name="Keller J."/>
        </authorList>
    </citation>
    <scope>NUCLEOTIDE SEQUENCE [LARGE SCALE GENOMIC DNA]</scope>
    <source>
        <strain evidence="2 3">SAG 216-7</strain>
    </source>
</reference>
<keyword evidence="3" id="KW-1185">Reference proteome</keyword>
<evidence type="ECO:0000313" key="3">
    <source>
        <dbReference type="Proteomes" id="UP001491310"/>
    </source>
</evidence>
<sequence length="672" mass="73247">MSKDLWALDFDGVVCNSVGESSKSAWQASARKWPDLFAKPEVIAQEDAVEEKMRTVRPVVETGYENLVQIRCLLEGDSEEDILNNWHTILPDRMARWQLDRSELVELFGGYRDEWIARDLDGWLNANEIYEGLPDILTHLMQQHDLYIVTTKQARFTEALMHNMAKVPISPDHIFSTTVSGQPKSDILKDLQQQHPGASCHFVEDKLSTLEKVCKVPELEDWQLYLVDWGYNTEEERKRAEANSRISVINKAQMEAAGATRGTANTFSTTLGSGSAGTVSGGTSRTSSANTLGGTLGGTSSGNGNSNGQYNLGGGNGNTNGNGNTLGGNGNTNGNRNIGNQNGNLNGNGNTGTSNGNVNGNLNTGSGNGNGNGNSNTGSNNGNVNGNGNGGSNNGNNNGVGNVGSGNGNGNGNNNCGTKGCGGGKSDPIMTGFSGRSFNFFGEVNKTYNLISSAHHQLSMKLKLAQMWNHNGTNMMGIGFMYKSYKVLMELDGDTPKVFVNEKQLVEKKKIQRHAWRFEDGSDVEMSWNLYMPGVGNAVVVQTDVLKVILWHTPKGIIDEGGKELEGYLNFNISLLAPPENSQMNGIIGDTYERFTVGQEAFNPNSTYWLPEDEAWHGKGPAQDYEMANYWDTKFKMNLFGLNSPAIRERQALELDDSPQLSLRRKLLIVRR</sequence>
<gene>
    <name evidence="2" type="ORF">WJX75_000172</name>
</gene>
<organism evidence="2 3">
    <name type="scientific">Coccomyxa subellipsoidea</name>
    <dbReference type="NCBI Taxonomy" id="248742"/>
    <lineage>
        <taxon>Eukaryota</taxon>
        <taxon>Viridiplantae</taxon>
        <taxon>Chlorophyta</taxon>
        <taxon>core chlorophytes</taxon>
        <taxon>Trebouxiophyceae</taxon>
        <taxon>Trebouxiophyceae incertae sedis</taxon>
        <taxon>Coccomyxaceae</taxon>
        <taxon>Coccomyxa</taxon>
    </lineage>
</organism>
<feature type="compositionally biased region" description="Gly residues" evidence="1">
    <location>
        <begin position="311"/>
        <end position="331"/>
    </location>
</feature>
<feature type="compositionally biased region" description="Low complexity" evidence="1">
    <location>
        <begin position="268"/>
        <end position="293"/>
    </location>
</feature>
<protein>
    <submittedName>
        <fullName evidence="2">Uncharacterized protein</fullName>
    </submittedName>
</protein>
<dbReference type="Proteomes" id="UP001491310">
    <property type="component" value="Unassembled WGS sequence"/>
</dbReference>
<dbReference type="Gene3D" id="3.40.50.1000">
    <property type="entry name" value="HAD superfamily/HAD-like"/>
    <property type="match status" value="1"/>
</dbReference>
<evidence type="ECO:0000313" key="2">
    <source>
        <dbReference type="EMBL" id="KAK9917033.1"/>
    </source>
</evidence>
<dbReference type="InterPro" id="IPR023214">
    <property type="entry name" value="HAD_sf"/>
</dbReference>
<accession>A0ABR2YYT3</accession>
<dbReference type="PANTHER" id="PTHR15157">
    <property type="entry name" value="UV RADIATION RESISTANCE-ASSOCIATED GENE PROTEIN"/>
    <property type="match status" value="1"/>
</dbReference>